<organism evidence="1 2">
    <name type="scientific">Pseudidiomarina maritima</name>
    <dbReference type="NCBI Taxonomy" id="519453"/>
    <lineage>
        <taxon>Bacteria</taxon>
        <taxon>Pseudomonadati</taxon>
        <taxon>Pseudomonadota</taxon>
        <taxon>Gammaproteobacteria</taxon>
        <taxon>Alteromonadales</taxon>
        <taxon>Idiomarinaceae</taxon>
        <taxon>Pseudidiomarina</taxon>
    </lineage>
</organism>
<reference evidence="1 2" key="1">
    <citation type="submission" date="2018-05" db="EMBL/GenBank/DDBJ databases">
        <title>Freshwater and sediment microbial communities from various areas in North America, analyzing microbe dynamics in response to fracking.</title>
        <authorList>
            <person name="Lamendella R."/>
        </authorList>
    </citation>
    <scope>NUCLEOTIDE SEQUENCE [LARGE SCALE GENOMIC DNA]</scope>
    <source>
        <strain evidence="1 2">125B1</strain>
    </source>
</reference>
<evidence type="ECO:0000313" key="1">
    <source>
        <dbReference type="EMBL" id="PWW07910.1"/>
    </source>
</evidence>
<gene>
    <name evidence="1" type="ORF">DET45_12415</name>
</gene>
<dbReference type="RefSeq" id="WP_110076906.1">
    <property type="nucleotide sequence ID" value="NZ_QGTT01000024.1"/>
</dbReference>
<keyword evidence="2" id="KW-1185">Reference proteome</keyword>
<name>A0A317PYZ1_9GAMM</name>
<evidence type="ECO:0000313" key="2">
    <source>
        <dbReference type="Proteomes" id="UP000246964"/>
    </source>
</evidence>
<dbReference type="EMBL" id="QGTT01000024">
    <property type="protein sequence ID" value="PWW07910.1"/>
    <property type="molecule type" value="Genomic_DNA"/>
</dbReference>
<proteinExistence type="predicted"/>
<dbReference type="OrthoDB" id="6636624at2"/>
<accession>A0A317PYZ1</accession>
<comment type="caution">
    <text evidence="1">The sequence shown here is derived from an EMBL/GenBank/DDBJ whole genome shotgun (WGS) entry which is preliminary data.</text>
</comment>
<dbReference type="Proteomes" id="UP000246964">
    <property type="component" value="Unassembled WGS sequence"/>
</dbReference>
<dbReference type="AlphaFoldDB" id="A0A317PYZ1"/>
<sequence length="124" mass="14030">MVSEQFEWALLALAQPAKVQLGLFPDFANAADELALSWEEALEDTDLDELSDSARSAIKELDDYMLSISGQENAELWTNESVSSSVQWAKMRKMASRVIRELGWIRSSPHKPLWAIYVHDDEST</sequence>
<protein>
    <submittedName>
        <fullName evidence="1">Uncharacterized protein</fullName>
    </submittedName>
</protein>